<dbReference type="FunFam" id="3.20.20.80:FF:000004">
    <property type="entry name" value="Beta-glucosidase 6-phospho-beta-glucosidase"/>
    <property type="match status" value="1"/>
</dbReference>
<dbReference type="EC" id="3.2.1.21" evidence="3 11"/>
<dbReference type="GO" id="GO:0030245">
    <property type="term" value="P:cellulose catabolic process"/>
    <property type="evidence" value="ECO:0007669"/>
    <property type="project" value="UniProtKB-KW"/>
</dbReference>
<feature type="binding site" evidence="10">
    <location>
        <begin position="462"/>
        <end position="463"/>
    </location>
    <ligand>
        <name>substrate</name>
    </ligand>
</feature>
<dbReference type="PROSITE" id="PS51318">
    <property type="entry name" value="TAT"/>
    <property type="match status" value="1"/>
</dbReference>
<dbReference type="AlphaFoldDB" id="A0A2U3KJ68"/>
<keyword evidence="8" id="KW-0624">Polysaccharide degradation</keyword>
<dbReference type="EMBL" id="OMOD01000121">
    <property type="protein sequence ID" value="SPF39719.1"/>
    <property type="molecule type" value="Genomic_DNA"/>
</dbReference>
<dbReference type="PANTHER" id="PTHR10353:SF36">
    <property type="entry name" value="LP05116P"/>
    <property type="match status" value="1"/>
</dbReference>
<evidence type="ECO:0000313" key="13">
    <source>
        <dbReference type="EMBL" id="SPF39719.1"/>
    </source>
</evidence>
<dbReference type="PRINTS" id="PR00131">
    <property type="entry name" value="GLHYDRLASE1"/>
</dbReference>
<evidence type="ECO:0000256" key="2">
    <source>
        <dbReference type="ARBA" id="ARBA00010838"/>
    </source>
</evidence>
<feature type="binding site" evidence="10">
    <location>
        <position position="69"/>
    </location>
    <ligand>
        <name>substrate</name>
    </ligand>
</feature>
<evidence type="ECO:0000256" key="5">
    <source>
        <dbReference type="ARBA" id="ARBA00023001"/>
    </source>
</evidence>
<sequence length="504" mass="55768">MRLTRRKFVLSALSAGALSALPALFSGCSVSSKAGTAIPAGTSGRQFGSSADIVFPQGFFWGAATASYQIEGSWNEDGKGESIWDRFAHTPGKIKNGDTGDVACDSYHRWREDIALMRAMNLNSYRFSISWPRIQPSGSGGVNPKGIDYYNRLVDGLLEAHIRPFVTLYHWDLPQALEDAGGWPNRDTAARFADYAQLVAQALGDRVSDWMLFNEPDAFLDLGYLEGTHAPGRKSLLDFLRATHIVNLAQGEGFRALKAARPKARVGGAFSMSSCEPAGHSEEDKLAAERAHAITNIWFLEPALRGRYPEALTFLPETAMGVKSGDMEKTRAPLDFIGINLYYRTIASAPAAMERAVHAQEWLFPVKMDPGHEGPMTDIGWEVWPKSLYDMVMRITRDYNRPVIEITESGCAYNDGPDRSGVIHDTRRVSYHHDYLAALAQAMAEGADVRGYHAWSLMDNFEWADGFSQRFGLAYVDYKTQKRIIKDSGRWYAGVAAESRVGPG</sequence>
<keyword evidence="7 11" id="KW-0326">Glycosidase</keyword>
<feature type="signal peptide" evidence="12">
    <location>
        <begin position="1"/>
        <end position="25"/>
    </location>
</feature>
<reference evidence="14" key="1">
    <citation type="submission" date="2018-02" db="EMBL/GenBank/DDBJ databases">
        <authorList>
            <person name="Hausmann B."/>
        </authorList>
    </citation>
    <scope>NUCLEOTIDE SEQUENCE [LARGE SCALE GENOMIC DNA]</scope>
    <source>
        <strain evidence="14">Peat soil MAG SbA1</strain>
    </source>
</reference>
<proteinExistence type="inferred from homology"/>
<keyword evidence="12" id="KW-0732">Signal</keyword>
<dbReference type="InterPro" id="IPR001360">
    <property type="entry name" value="Glyco_hydro_1"/>
</dbReference>
<evidence type="ECO:0000256" key="6">
    <source>
        <dbReference type="ARBA" id="ARBA00023277"/>
    </source>
</evidence>
<dbReference type="SUPFAM" id="SSF51445">
    <property type="entry name" value="(Trans)glycosidases"/>
    <property type="match status" value="1"/>
</dbReference>
<dbReference type="InterPro" id="IPR033132">
    <property type="entry name" value="GH_1_N_CS"/>
</dbReference>
<gene>
    <name evidence="13" type="primary">bglA</name>
    <name evidence="13" type="ORF">SBA1_290081</name>
</gene>
<dbReference type="GO" id="GO:0008422">
    <property type="term" value="F:beta-glucosidase activity"/>
    <property type="evidence" value="ECO:0007669"/>
    <property type="project" value="UniProtKB-EC"/>
</dbReference>
<evidence type="ECO:0000256" key="7">
    <source>
        <dbReference type="ARBA" id="ARBA00023295"/>
    </source>
</evidence>
<feature type="chain" id="PRO_5015527075" description="Beta-glucosidase" evidence="12">
    <location>
        <begin position="26"/>
        <end position="504"/>
    </location>
</feature>
<evidence type="ECO:0000256" key="10">
    <source>
        <dbReference type="PIRSR" id="PIRSR617736-2"/>
    </source>
</evidence>
<keyword evidence="6" id="KW-0119">Carbohydrate metabolism</keyword>
<feature type="active site" description="Nucleophile" evidence="9">
    <location>
        <position position="408"/>
    </location>
</feature>
<protein>
    <recommendedName>
        <fullName evidence="3 11">Beta-glucosidase</fullName>
        <ecNumber evidence="3 11">3.2.1.21</ecNumber>
    </recommendedName>
</protein>
<feature type="binding site" evidence="10">
    <location>
        <position position="455"/>
    </location>
    <ligand>
        <name>substrate</name>
    </ligand>
</feature>
<evidence type="ECO:0000256" key="3">
    <source>
        <dbReference type="ARBA" id="ARBA00012744"/>
    </source>
</evidence>
<dbReference type="PROSITE" id="PS00653">
    <property type="entry name" value="GLYCOSYL_HYDROL_F1_2"/>
    <property type="match status" value="1"/>
</dbReference>
<evidence type="ECO:0000256" key="8">
    <source>
        <dbReference type="ARBA" id="ARBA00023326"/>
    </source>
</evidence>
<evidence type="ECO:0000256" key="9">
    <source>
        <dbReference type="PIRSR" id="PIRSR617736-1"/>
    </source>
</evidence>
<dbReference type="InterPro" id="IPR017736">
    <property type="entry name" value="Glyco_hydro_1_beta-glucosidase"/>
</dbReference>
<dbReference type="Proteomes" id="UP000238701">
    <property type="component" value="Unassembled WGS sequence"/>
</dbReference>
<comment type="similarity">
    <text evidence="2 11">Belongs to the glycosyl hydrolase 1 family.</text>
</comment>
<dbReference type="NCBIfam" id="TIGR03356">
    <property type="entry name" value="BGL"/>
    <property type="match status" value="1"/>
</dbReference>
<dbReference type="PROSITE" id="PS51257">
    <property type="entry name" value="PROKAR_LIPOPROTEIN"/>
    <property type="match status" value="1"/>
</dbReference>
<feature type="binding site" evidence="10">
    <location>
        <position position="342"/>
    </location>
    <ligand>
        <name>substrate</name>
    </ligand>
</feature>
<evidence type="ECO:0000313" key="14">
    <source>
        <dbReference type="Proteomes" id="UP000238701"/>
    </source>
</evidence>
<keyword evidence="4 11" id="KW-0378">Hydrolase</keyword>
<comment type="catalytic activity">
    <reaction evidence="1 11">
        <text>Hydrolysis of terminal, non-reducing beta-D-glucosyl residues with release of beta-D-glucose.</text>
        <dbReference type="EC" id="3.2.1.21"/>
    </reaction>
</comment>
<accession>A0A2U3KJ68</accession>
<dbReference type="InterPro" id="IPR017853">
    <property type="entry name" value="GH"/>
</dbReference>
<evidence type="ECO:0000256" key="12">
    <source>
        <dbReference type="SAM" id="SignalP"/>
    </source>
</evidence>
<evidence type="ECO:0000256" key="11">
    <source>
        <dbReference type="RuleBase" id="RU361175"/>
    </source>
</evidence>
<feature type="binding site" evidence="10">
    <location>
        <position position="214"/>
    </location>
    <ligand>
        <name>substrate</name>
    </ligand>
</feature>
<dbReference type="Gene3D" id="3.20.20.80">
    <property type="entry name" value="Glycosidases"/>
    <property type="match status" value="1"/>
</dbReference>
<dbReference type="GO" id="GO:0005829">
    <property type="term" value="C:cytosol"/>
    <property type="evidence" value="ECO:0007669"/>
    <property type="project" value="TreeGrafter"/>
</dbReference>
<name>A0A2U3KJ68_9BACT</name>
<dbReference type="PANTHER" id="PTHR10353">
    <property type="entry name" value="GLYCOSYL HYDROLASE"/>
    <property type="match status" value="1"/>
</dbReference>
<evidence type="ECO:0000256" key="1">
    <source>
        <dbReference type="ARBA" id="ARBA00000448"/>
    </source>
</evidence>
<dbReference type="Pfam" id="PF00232">
    <property type="entry name" value="Glyco_hydro_1"/>
    <property type="match status" value="1"/>
</dbReference>
<dbReference type="InterPro" id="IPR006311">
    <property type="entry name" value="TAT_signal"/>
</dbReference>
<feature type="active site" description="Proton donor" evidence="9">
    <location>
        <position position="215"/>
    </location>
</feature>
<feature type="binding site" evidence="10">
    <location>
        <position position="170"/>
    </location>
    <ligand>
        <name>substrate</name>
    </ligand>
</feature>
<evidence type="ECO:0000256" key="4">
    <source>
        <dbReference type="ARBA" id="ARBA00022801"/>
    </source>
</evidence>
<organism evidence="13 14">
    <name type="scientific">Candidatus Sulfotelmatobacter kueseliae</name>
    <dbReference type="NCBI Taxonomy" id="2042962"/>
    <lineage>
        <taxon>Bacteria</taxon>
        <taxon>Pseudomonadati</taxon>
        <taxon>Acidobacteriota</taxon>
        <taxon>Terriglobia</taxon>
        <taxon>Terriglobales</taxon>
        <taxon>Candidatus Korobacteraceae</taxon>
        <taxon>Candidatus Sulfotelmatobacter</taxon>
    </lineage>
</organism>
<keyword evidence="5" id="KW-0136">Cellulose degradation</keyword>